<dbReference type="PANTHER" id="PTHR47691:SF3">
    <property type="entry name" value="HTH-TYPE TRANSCRIPTIONAL REGULATOR RV0890C-RELATED"/>
    <property type="match status" value="1"/>
</dbReference>
<dbReference type="AlphaFoldDB" id="A0A6G4UD27"/>
<feature type="non-terminal residue" evidence="2">
    <location>
        <position position="1"/>
    </location>
</feature>
<evidence type="ECO:0000313" key="3">
    <source>
        <dbReference type="Proteomes" id="UP000481583"/>
    </source>
</evidence>
<evidence type="ECO:0000313" key="2">
    <source>
        <dbReference type="EMBL" id="NGN70119.1"/>
    </source>
</evidence>
<dbReference type="InterPro" id="IPR011990">
    <property type="entry name" value="TPR-like_helical_dom_sf"/>
</dbReference>
<reference evidence="2 3" key="1">
    <citation type="submission" date="2020-02" db="EMBL/GenBank/DDBJ databases">
        <title>Whole-genome analyses of novel actinobacteria.</title>
        <authorList>
            <person name="Sahin N."/>
        </authorList>
    </citation>
    <scope>NUCLEOTIDE SEQUENCE [LARGE SCALE GENOMIC DNA]</scope>
    <source>
        <strain evidence="2 3">A7024</strain>
    </source>
</reference>
<accession>A0A6G4UD27</accession>
<dbReference type="SUPFAM" id="SSF48452">
    <property type="entry name" value="TPR-like"/>
    <property type="match status" value="1"/>
</dbReference>
<protein>
    <submittedName>
        <fullName evidence="2">AfsR/SARP family transcriptional regulator</fullName>
    </submittedName>
</protein>
<comment type="caution">
    <text evidence="2">The sequence shown here is derived from an EMBL/GenBank/DDBJ whole genome shotgun (WGS) entry which is preliminary data.</text>
</comment>
<sequence length="759" mass="79798">ESDAGGAAGAGGAGAGGAAADGVAVVAERVASALGLREETAVPGLRAGPAAAVDRLAESLRSQRMLLVLDNCEHVVDAAAELVSRLLAAAPGLHVLATGQEPLGVRDERLWTVSPLPEEAAVRLFTERAAASAPGFTLDQDSADAVAAICRRLDGIPLALELAATRVRALGVRELAARLDDRFRLLSAGPRDAPARQRTLRAMIDWSWELLDERERAVLRRLSVFADGCTLAAAEAVCADGEVAAEEVLDPLARLVDRSLVTLAAPSTAAMEPPRYRLLESVAAYGRERLREAGEYEATAARHYRCYRELAATAEPFLRGPEQRTWLRAMDAEADNFRAALDAAVHAADATAALGLAVDLAWYWCLRGRLREARRFATAALAVAPAAADDPATVAALSRTASTWHASLSYRLGEVPDRTPDDESPAPTRDLTLLTAQARADWHLGYARLGIAGSPGGTDQLAAAEQTFSTTGDTWGMAAVAGTLAQQALLRGDLAALASQATRSTTLFTELGDGWGQLQATIPLGAHAEITGDYPHATRLHLEGLRLAEELGVRTEAADKLSALGRIALLEGDHTRADDLHTRAAKTAAEQGYKVGEEFAEIGLALSARRQGHLDKAEALLRKWLPWDREIDSPVGTALILAELGFVAELRGDAEAARAHHAEGLTLARSTADPRAMALALEGLAGAAALAAPENHPRAAELLGRATALRAGAGAPLPPGERGDTDRITDRLRAALGDASLTAALERGATMPLESEPTA</sequence>
<dbReference type="SUPFAM" id="SSF52540">
    <property type="entry name" value="P-loop containing nucleoside triphosphate hydrolases"/>
    <property type="match status" value="1"/>
</dbReference>
<dbReference type="EMBL" id="JAAKZV010000411">
    <property type="protein sequence ID" value="NGN70119.1"/>
    <property type="molecule type" value="Genomic_DNA"/>
</dbReference>
<dbReference type="Proteomes" id="UP000481583">
    <property type="component" value="Unassembled WGS sequence"/>
</dbReference>
<dbReference type="Gene3D" id="1.25.40.10">
    <property type="entry name" value="Tetratricopeptide repeat domain"/>
    <property type="match status" value="1"/>
</dbReference>
<dbReference type="InterPro" id="IPR027417">
    <property type="entry name" value="P-loop_NTPase"/>
</dbReference>
<dbReference type="PANTHER" id="PTHR47691">
    <property type="entry name" value="REGULATOR-RELATED"/>
    <property type="match status" value="1"/>
</dbReference>
<organism evidence="2 3">
    <name type="scientific">Streptomyces coryli</name>
    <dbReference type="NCBI Taxonomy" id="1128680"/>
    <lineage>
        <taxon>Bacteria</taxon>
        <taxon>Bacillati</taxon>
        <taxon>Actinomycetota</taxon>
        <taxon>Actinomycetes</taxon>
        <taxon>Kitasatosporales</taxon>
        <taxon>Streptomycetaceae</taxon>
        <taxon>Streptomyces</taxon>
    </lineage>
</organism>
<proteinExistence type="predicted"/>
<evidence type="ECO:0000259" key="1">
    <source>
        <dbReference type="Pfam" id="PF25872"/>
    </source>
</evidence>
<feature type="domain" description="Winged helix-turn-helix" evidence="1">
    <location>
        <begin position="211"/>
        <end position="291"/>
    </location>
</feature>
<dbReference type="Pfam" id="PF25872">
    <property type="entry name" value="HTH_77"/>
    <property type="match status" value="1"/>
</dbReference>
<dbReference type="RefSeq" id="WP_420824912.1">
    <property type="nucleotide sequence ID" value="NZ_JAAKZV010000411.1"/>
</dbReference>
<dbReference type="InterPro" id="IPR058852">
    <property type="entry name" value="HTH_77"/>
</dbReference>
<gene>
    <name evidence="2" type="ORF">G5C51_40310</name>
</gene>
<name>A0A6G4UD27_9ACTN</name>
<keyword evidence="3" id="KW-1185">Reference proteome</keyword>